<evidence type="ECO:0000313" key="2">
    <source>
        <dbReference type="Proteomes" id="UP000789405"/>
    </source>
</evidence>
<keyword evidence="2" id="KW-1185">Reference proteome</keyword>
<name>A0A9N9NY55_9GLOM</name>
<protein>
    <submittedName>
        <fullName evidence="1">25498_t:CDS:1</fullName>
    </submittedName>
</protein>
<comment type="caution">
    <text evidence="1">The sequence shown here is derived from an EMBL/GenBank/DDBJ whole genome shotgun (WGS) entry which is preliminary data.</text>
</comment>
<dbReference type="Proteomes" id="UP000789405">
    <property type="component" value="Unassembled WGS sequence"/>
</dbReference>
<proteinExistence type="predicted"/>
<reference evidence="1" key="1">
    <citation type="submission" date="2021-06" db="EMBL/GenBank/DDBJ databases">
        <authorList>
            <person name="Kallberg Y."/>
            <person name="Tangrot J."/>
            <person name="Rosling A."/>
        </authorList>
    </citation>
    <scope>NUCLEOTIDE SEQUENCE</scope>
    <source>
        <strain evidence="1">MA453B</strain>
    </source>
</reference>
<gene>
    <name evidence="1" type="ORF">DERYTH_LOCUS18745</name>
</gene>
<dbReference type="OrthoDB" id="10393320at2759"/>
<organism evidence="1 2">
    <name type="scientific">Dentiscutata erythropus</name>
    <dbReference type="NCBI Taxonomy" id="1348616"/>
    <lineage>
        <taxon>Eukaryota</taxon>
        <taxon>Fungi</taxon>
        <taxon>Fungi incertae sedis</taxon>
        <taxon>Mucoromycota</taxon>
        <taxon>Glomeromycotina</taxon>
        <taxon>Glomeromycetes</taxon>
        <taxon>Diversisporales</taxon>
        <taxon>Gigasporaceae</taxon>
        <taxon>Dentiscutata</taxon>
    </lineage>
</organism>
<dbReference type="AlphaFoldDB" id="A0A9N9NY55"/>
<accession>A0A9N9NY55</accession>
<sequence>MSYYNNSQINESIIDSELFENESDNTITSDFDETITYSDVENILNNVTNNEISNIDNSMNDDNDNNDDNMSDVEDTNINSLENCILTTSGPTISSPVRLGPSYSLLQYLETFLLPATVDNFSLSDIKNALSNSSSDNAFDNAGNFIFPQINFSNYELNLSNILYKFDLDSFLLNIHSLNIINAPI</sequence>
<dbReference type="EMBL" id="CAJVPY010019446">
    <property type="protein sequence ID" value="CAG8771582.1"/>
    <property type="molecule type" value="Genomic_DNA"/>
</dbReference>
<evidence type="ECO:0000313" key="1">
    <source>
        <dbReference type="EMBL" id="CAG8771582.1"/>
    </source>
</evidence>